<dbReference type="InterPro" id="IPR002645">
    <property type="entry name" value="STAS_dom"/>
</dbReference>
<dbReference type="CDD" id="cd07042">
    <property type="entry name" value="STAS_SulP_like_sulfate_transporter"/>
    <property type="match status" value="1"/>
</dbReference>
<keyword evidence="4 5" id="KW-0472">Membrane</keyword>
<name>A0A328P770_9GAMM</name>
<accession>A0A328P770</accession>
<protein>
    <submittedName>
        <fullName evidence="7">Sodium-independent anion transporter</fullName>
    </submittedName>
</protein>
<dbReference type="OrthoDB" id="9769739at2"/>
<feature type="transmembrane region" description="Helical" evidence="5">
    <location>
        <begin position="350"/>
        <end position="368"/>
    </location>
</feature>
<dbReference type="Pfam" id="PF01740">
    <property type="entry name" value="STAS"/>
    <property type="match status" value="1"/>
</dbReference>
<dbReference type="GO" id="GO:0016020">
    <property type="term" value="C:membrane"/>
    <property type="evidence" value="ECO:0007669"/>
    <property type="project" value="UniProtKB-SubCell"/>
</dbReference>
<dbReference type="AlphaFoldDB" id="A0A328P770"/>
<evidence type="ECO:0000256" key="3">
    <source>
        <dbReference type="ARBA" id="ARBA00022989"/>
    </source>
</evidence>
<reference evidence="7 8" key="1">
    <citation type="journal article" date="2018" name="Genet. Mol. Biol.">
        <title>The genome sequence of Dyella jiangningensis FCAV SCS01 from a lignocellulose-decomposing microbial consortium metagenome reveals potential for biotechnological applications.</title>
        <authorList>
            <person name="Desiderato J.G."/>
            <person name="Alvarenga D.O."/>
            <person name="Constancio M.T.L."/>
            <person name="Alves L.M.C."/>
            <person name="Varani A.M."/>
        </authorList>
    </citation>
    <scope>NUCLEOTIDE SEQUENCE [LARGE SCALE GENOMIC DNA]</scope>
    <source>
        <strain evidence="7 8">FCAV SCS01</strain>
    </source>
</reference>
<dbReference type="InterPro" id="IPR036513">
    <property type="entry name" value="STAS_dom_sf"/>
</dbReference>
<feature type="transmembrane region" description="Helical" evidence="5">
    <location>
        <begin position="380"/>
        <end position="408"/>
    </location>
</feature>
<dbReference type="PANTHER" id="PTHR11814">
    <property type="entry name" value="SULFATE TRANSPORTER"/>
    <property type="match status" value="1"/>
</dbReference>
<feature type="transmembrane region" description="Helical" evidence="5">
    <location>
        <begin position="245"/>
        <end position="263"/>
    </location>
</feature>
<feature type="transmembrane region" description="Helical" evidence="5">
    <location>
        <begin position="125"/>
        <end position="148"/>
    </location>
</feature>
<feature type="transmembrane region" description="Helical" evidence="5">
    <location>
        <begin position="50"/>
        <end position="66"/>
    </location>
</feature>
<dbReference type="InterPro" id="IPR001902">
    <property type="entry name" value="SLC26A/SulP_fam"/>
</dbReference>
<dbReference type="Gene3D" id="3.30.750.24">
    <property type="entry name" value="STAS domain"/>
    <property type="match status" value="1"/>
</dbReference>
<keyword evidence="8" id="KW-1185">Reference proteome</keyword>
<dbReference type="GO" id="GO:0055085">
    <property type="term" value="P:transmembrane transport"/>
    <property type="evidence" value="ECO:0007669"/>
    <property type="project" value="InterPro"/>
</dbReference>
<feature type="transmembrane region" description="Helical" evidence="5">
    <location>
        <begin position="324"/>
        <end position="344"/>
    </location>
</feature>
<gene>
    <name evidence="7" type="ORF">CA260_10050</name>
</gene>
<feature type="domain" description="STAS" evidence="6">
    <location>
        <begin position="437"/>
        <end position="550"/>
    </location>
</feature>
<feature type="transmembrane region" description="Helical" evidence="5">
    <location>
        <begin position="207"/>
        <end position="233"/>
    </location>
</feature>
<evidence type="ECO:0000256" key="4">
    <source>
        <dbReference type="ARBA" id="ARBA00023136"/>
    </source>
</evidence>
<evidence type="ECO:0000256" key="2">
    <source>
        <dbReference type="ARBA" id="ARBA00022692"/>
    </source>
</evidence>
<evidence type="ECO:0000256" key="1">
    <source>
        <dbReference type="ARBA" id="ARBA00004141"/>
    </source>
</evidence>
<keyword evidence="3 5" id="KW-1133">Transmembrane helix</keyword>
<organism evidence="7 8">
    <name type="scientific">Dyella jiangningensis</name>
    <dbReference type="NCBI Taxonomy" id="1379159"/>
    <lineage>
        <taxon>Bacteria</taxon>
        <taxon>Pseudomonadati</taxon>
        <taxon>Pseudomonadota</taxon>
        <taxon>Gammaproteobacteria</taxon>
        <taxon>Lysobacterales</taxon>
        <taxon>Rhodanobacteraceae</taxon>
        <taxon>Dyella</taxon>
    </lineage>
</organism>
<dbReference type="InterPro" id="IPR011547">
    <property type="entry name" value="SLC26A/SulP_dom"/>
</dbReference>
<dbReference type="SUPFAM" id="SSF52091">
    <property type="entry name" value="SpoIIaa-like"/>
    <property type="match status" value="1"/>
</dbReference>
<keyword evidence="2 5" id="KW-0812">Transmembrane</keyword>
<evidence type="ECO:0000313" key="8">
    <source>
        <dbReference type="Proteomes" id="UP000248926"/>
    </source>
</evidence>
<dbReference type="RefSeq" id="WP_111982692.1">
    <property type="nucleotide sequence ID" value="NZ_NFZS01000001.1"/>
</dbReference>
<evidence type="ECO:0000313" key="7">
    <source>
        <dbReference type="EMBL" id="RAO78137.1"/>
    </source>
</evidence>
<dbReference type="Proteomes" id="UP000248926">
    <property type="component" value="Unassembled WGS sequence"/>
</dbReference>
<feature type="transmembrane region" description="Helical" evidence="5">
    <location>
        <begin position="98"/>
        <end position="118"/>
    </location>
</feature>
<feature type="transmembrane region" description="Helical" evidence="5">
    <location>
        <begin position="168"/>
        <end position="195"/>
    </location>
</feature>
<proteinExistence type="predicted"/>
<evidence type="ECO:0000256" key="5">
    <source>
        <dbReference type="SAM" id="Phobius"/>
    </source>
</evidence>
<feature type="transmembrane region" description="Helical" evidence="5">
    <location>
        <begin position="73"/>
        <end position="92"/>
    </location>
</feature>
<dbReference type="EMBL" id="NFZS01000001">
    <property type="protein sequence ID" value="RAO78137.1"/>
    <property type="molecule type" value="Genomic_DNA"/>
</dbReference>
<sequence>MTGPHVSLMSWLRGCERAWVRSDLLAGITAAAIVLPKALAYATVAGLPIQVGLYTCFVPMLVYALLGTSRPLSVSTTTTLAILTGTALAQAVPDGDPVALAKATATLCLLTGSMLIAAAVLRLGFVANFISAPVLTGFKAGVAVVIVVDQLPKLLGLHIAKSGFIRDLGALAAALPHLSVATAAVGLLAILLLVAMEHMAPKAPAPLVAVALGIVAMPLLHLGVHGVTVVGHVPTGFASLTLPDLSLAGALWPAAAGIALMSFTESIAAGRAFVAPGESYPQPNGELWATGLGNVASAPFGCMPSGGGTSQTAVNRLAGAKTQLAGLVTSLVALATMLLLAPFIGMMPNTILAAIVIVYSIGLFKPADFVAIRSIRRTEFWWAVAALLGVVLLGTLKGILVAIVVSLMSLSYQSLNPPLYVLRRKPGTRVFRPVSDRHPDDEDTTGLLILRPEGRLFFGNADHFGQRIQPMLAEQRPRVLVLDMSAVFDVEYTALIALIDAEEKQRLAGTELWLTGVSPGVLATLRKSPLYDTLGKRRMFYTVADAYAAWLERASP</sequence>
<dbReference type="Pfam" id="PF00916">
    <property type="entry name" value="Sulfate_transp"/>
    <property type="match status" value="1"/>
</dbReference>
<dbReference type="PROSITE" id="PS50801">
    <property type="entry name" value="STAS"/>
    <property type="match status" value="1"/>
</dbReference>
<evidence type="ECO:0000259" key="6">
    <source>
        <dbReference type="PROSITE" id="PS50801"/>
    </source>
</evidence>
<comment type="caution">
    <text evidence="7">The sequence shown here is derived from an EMBL/GenBank/DDBJ whole genome shotgun (WGS) entry which is preliminary data.</text>
</comment>
<comment type="subcellular location">
    <subcellularLocation>
        <location evidence="1">Membrane</location>
        <topology evidence="1">Multi-pass membrane protein</topology>
    </subcellularLocation>
</comment>